<dbReference type="Pfam" id="PF13407">
    <property type="entry name" value="Peripla_BP_4"/>
    <property type="match status" value="1"/>
</dbReference>
<evidence type="ECO:0000256" key="1">
    <source>
        <dbReference type="ARBA" id="ARBA00004196"/>
    </source>
</evidence>
<name>A0ABP4XK71_9MICO</name>
<dbReference type="PROSITE" id="PS51257">
    <property type="entry name" value="PROKAR_LIPOPROTEIN"/>
    <property type="match status" value="1"/>
</dbReference>
<feature type="domain" description="Periplasmic binding protein" evidence="4">
    <location>
        <begin position="51"/>
        <end position="295"/>
    </location>
</feature>
<comment type="subcellular location">
    <subcellularLocation>
        <location evidence="1">Cell envelope</location>
    </subcellularLocation>
</comment>
<dbReference type="PANTHER" id="PTHR30036">
    <property type="entry name" value="D-XYLOSE-BINDING PERIPLASMIC PROTEIN"/>
    <property type="match status" value="1"/>
</dbReference>
<dbReference type="PANTHER" id="PTHR30036:SF7">
    <property type="entry name" value="ABC TRANSPORTER PERIPLASMIC-BINDING PROTEIN YPHF"/>
    <property type="match status" value="1"/>
</dbReference>
<dbReference type="EMBL" id="BAAAOB010000001">
    <property type="protein sequence ID" value="GAA1778677.1"/>
    <property type="molecule type" value="Genomic_DNA"/>
</dbReference>
<dbReference type="InterPro" id="IPR025997">
    <property type="entry name" value="SBP_2_dom"/>
</dbReference>
<keyword evidence="3" id="KW-0732">Signal</keyword>
<dbReference type="InterPro" id="IPR028082">
    <property type="entry name" value="Peripla_BP_I"/>
</dbReference>
<protein>
    <submittedName>
        <fullName evidence="5">Sugar ABC transporter substrate-binding protein</fullName>
    </submittedName>
</protein>
<evidence type="ECO:0000259" key="4">
    <source>
        <dbReference type="Pfam" id="PF13407"/>
    </source>
</evidence>
<dbReference type="SUPFAM" id="SSF53822">
    <property type="entry name" value="Periplasmic binding protein-like I"/>
    <property type="match status" value="1"/>
</dbReference>
<keyword evidence="6" id="KW-1185">Reference proteome</keyword>
<dbReference type="Gene3D" id="3.40.50.2300">
    <property type="match status" value="2"/>
</dbReference>
<organism evidence="5 6">
    <name type="scientific">Leucobacter iarius</name>
    <dbReference type="NCBI Taxonomy" id="333963"/>
    <lineage>
        <taxon>Bacteria</taxon>
        <taxon>Bacillati</taxon>
        <taxon>Actinomycetota</taxon>
        <taxon>Actinomycetes</taxon>
        <taxon>Micrococcales</taxon>
        <taxon>Microbacteriaceae</taxon>
        <taxon>Leucobacter</taxon>
    </lineage>
</organism>
<gene>
    <name evidence="5" type="ORF">GCM10009768_04430</name>
</gene>
<feature type="chain" id="PRO_5045274015" evidence="3">
    <location>
        <begin position="23"/>
        <end position="331"/>
    </location>
</feature>
<evidence type="ECO:0000313" key="6">
    <source>
        <dbReference type="Proteomes" id="UP001500851"/>
    </source>
</evidence>
<proteinExistence type="inferred from homology"/>
<reference evidence="6" key="1">
    <citation type="journal article" date="2019" name="Int. J. Syst. Evol. Microbiol.">
        <title>The Global Catalogue of Microorganisms (GCM) 10K type strain sequencing project: providing services to taxonomists for standard genome sequencing and annotation.</title>
        <authorList>
            <consortium name="The Broad Institute Genomics Platform"/>
            <consortium name="The Broad Institute Genome Sequencing Center for Infectious Disease"/>
            <person name="Wu L."/>
            <person name="Ma J."/>
        </authorList>
    </citation>
    <scope>NUCLEOTIDE SEQUENCE [LARGE SCALE GENOMIC DNA]</scope>
    <source>
        <strain evidence="6">JCM 14736</strain>
    </source>
</reference>
<dbReference type="InterPro" id="IPR050555">
    <property type="entry name" value="Bact_Solute-Bind_Prot2"/>
</dbReference>
<sequence length="331" mass="33386">MVKKKLITAAVATAAALTLALAGCSGTGAKGGGGSASAAPDNKNIKICVYTHGDGGTFWAVAQKGAEDAAKTLGVTLDYQGSTNDAAKQASTIEAGVKGGCSGIAASAPDPGAIQSAMKSASDAKIPTVTINSGSSVYKELGAFTHVGQDEIVAGRQAGEKFNELGVKKILCPIQEAANSGLTDRCKGAAETFKGKVQEFNADGALADLNGAQAKILAALQADSSIDAVFALNADVATGAVLPAVKTVGRDIKVGTVDLSADALKAIDAGTLQFGIDQQQYAQGYMAVQLLYFAVKDAIEIGGGLPVYTGPAFVTKDNVKAVQESVKEGLR</sequence>
<evidence type="ECO:0000256" key="3">
    <source>
        <dbReference type="SAM" id="SignalP"/>
    </source>
</evidence>
<comment type="similarity">
    <text evidence="2">Belongs to the bacterial solute-binding protein 2 family.</text>
</comment>
<evidence type="ECO:0000313" key="5">
    <source>
        <dbReference type="EMBL" id="GAA1778677.1"/>
    </source>
</evidence>
<feature type="signal peptide" evidence="3">
    <location>
        <begin position="1"/>
        <end position="22"/>
    </location>
</feature>
<comment type="caution">
    <text evidence="5">The sequence shown here is derived from an EMBL/GenBank/DDBJ whole genome shotgun (WGS) entry which is preliminary data.</text>
</comment>
<dbReference type="Proteomes" id="UP001500851">
    <property type="component" value="Unassembled WGS sequence"/>
</dbReference>
<evidence type="ECO:0000256" key="2">
    <source>
        <dbReference type="ARBA" id="ARBA00007639"/>
    </source>
</evidence>
<accession>A0ABP4XK71</accession>